<evidence type="ECO:0000313" key="2">
    <source>
        <dbReference type="Proteomes" id="UP001434883"/>
    </source>
</evidence>
<feature type="non-terminal residue" evidence="1">
    <location>
        <position position="1"/>
    </location>
</feature>
<proteinExistence type="predicted"/>
<dbReference type="EMBL" id="JAHRIN010069653">
    <property type="protein sequence ID" value="MEQ2216148.1"/>
    <property type="molecule type" value="Genomic_DNA"/>
</dbReference>
<keyword evidence="2" id="KW-1185">Reference proteome</keyword>
<accession>A0ABV0S8S2</accession>
<organism evidence="1 2">
    <name type="scientific">Xenoophorus captivus</name>
    <dbReference type="NCBI Taxonomy" id="1517983"/>
    <lineage>
        <taxon>Eukaryota</taxon>
        <taxon>Metazoa</taxon>
        <taxon>Chordata</taxon>
        <taxon>Craniata</taxon>
        <taxon>Vertebrata</taxon>
        <taxon>Euteleostomi</taxon>
        <taxon>Actinopterygii</taxon>
        <taxon>Neopterygii</taxon>
        <taxon>Teleostei</taxon>
        <taxon>Neoteleostei</taxon>
        <taxon>Acanthomorphata</taxon>
        <taxon>Ovalentaria</taxon>
        <taxon>Atherinomorphae</taxon>
        <taxon>Cyprinodontiformes</taxon>
        <taxon>Goodeidae</taxon>
        <taxon>Xenoophorus</taxon>
    </lineage>
</organism>
<protein>
    <submittedName>
        <fullName evidence="1">Uncharacterized protein</fullName>
    </submittedName>
</protein>
<dbReference type="Proteomes" id="UP001434883">
    <property type="component" value="Unassembled WGS sequence"/>
</dbReference>
<comment type="caution">
    <text evidence="1">The sequence shown here is derived from an EMBL/GenBank/DDBJ whole genome shotgun (WGS) entry which is preliminary data.</text>
</comment>
<name>A0ABV0S8S2_9TELE</name>
<evidence type="ECO:0000313" key="1">
    <source>
        <dbReference type="EMBL" id="MEQ2216148.1"/>
    </source>
</evidence>
<reference evidence="1 2" key="1">
    <citation type="submission" date="2021-06" db="EMBL/GenBank/DDBJ databases">
        <authorList>
            <person name="Palmer J.M."/>
        </authorList>
    </citation>
    <scope>NUCLEOTIDE SEQUENCE [LARGE SCALE GENOMIC DNA]</scope>
    <source>
        <strain evidence="1 2">XC_2019</strain>
        <tissue evidence="1">Muscle</tissue>
    </source>
</reference>
<gene>
    <name evidence="1" type="ORF">XENOCAPTIV_011369</name>
</gene>
<sequence>CESPFHSYLQSRSSEITSWKQLTIAHLAPRAQLKPLKDHTENANTVNLRATPPAKLSLCGEVLSPSTSRHPPQTVN</sequence>